<keyword evidence="3" id="KW-1185">Reference proteome</keyword>
<dbReference type="AlphaFoldDB" id="W3VL40"/>
<protein>
    <submittedName>
        <fullName evidence="2">Uncharacterized protein</fullName>
    </submittedName>
</protein>
<accession>W3VL40</accession>
<gene>
    <name evidence="2" type="ORF">PaG_03464</name>
</gene>
<feature type="region of interest" description="Disordered" evidence="1">
    <location>
        <begin position="1"/>
        <end position="66"/>
    </location>
</feature>
<dbReference type="HOGENOM" id="CLU_1571312_0_0_1"/>
<dbReference type="EMBL" id="AWNI01000011">
    <property type="protein sequence ID" value="ETS62378.1"/>
    <property type="molecule type" value="Genomic_DNA"/>
</dbReference>
<sequence length="170" mass="18800">MGNIFSSHSPSPSPSPSPAPLQARQSEPAGRVDAAGQAEAAPRDEPARRAEPATRAEPFRQAEPVAERTWPGRVALKRDVGRMLLIDISDANVTFDARFMLEYMRRSELGERPRVRHFVVHHLPRMPRDGVATTAKILLAIDRDLEQTMYLCVDNAAARAGVPDRMLPEA</sequence>
<evidence type="ECO:0000313" key="3">
    <source>
        <dbReference type="Proteomes" id="UP000019462"/>
    </source>
</evidence>
<feature type="compositionally biased region" description="Basic and acidic residues" evidence="1">
    <location>
        <begin position="41"/>
        <end position="60"/>
    </location>
</feature>
<name>W3VL40_MOEAP</name>
<evidence type="ECO:0000256" key="1">
    <source>
        <dbReference type="SAM" id="MobiDB-lite"/>
    </source>
</evidence>
<comment type="caution">
    <text evidence="2">The sequence shown here is derived from an EMBL/GenBank/DDBJ whole genome shotgun (WGS) entry which is preliminary data.</text>
</comment>
<reference evidence="2 3" key="1">
    <citation type="journal article" date="2014" name="Genome Announc.">
        <title>Genome sequence of the basidiomycetous fungus Pseudozyma aphidis DSM70725, an efficient producer of biosurfactant mannosylerythritol lipids.</title>
        <authorList>
            <person name="Lorenz S."/>
            <person name="Guenther M."/>
            <person name="Grumaz C."/>
            <person name="Rupp S."/>
            <person name="Zibek S."/>
            <person name="Sohn K."/>
        </authorList>
    </citation>
    <scope>NUCLEOTIDE SEQUENCE [LARGE SCALE GENOMIC DNA]</scope>
    <source>
        <strain evidence="3">ATCC 32657 / CBS 517.83 / DSM 70725 / JCM 10318 / NBRC 10182 / NRRL Y-7954 / St-0401</strain>
    </source>
</reference>
<dbReference type="Proteomes" id="UP000019462">
    <property type="component" value="Unassembled WGS sequence"/>
</dbReference>
<dbReference type="OrthoDB" id="10263907at2759"/>
<proteinExistence type="predicted"/>
<organism evidence="2 3">
    <name type="scientific">Moesziomyces aphidis</name>
    <name type="common">Pseudozyma aphidis</name>
    <dbReference type="NCBI Taxonomy" id="84754"/>
    <lineage>
        <taxon>Eukaryota</taxon>
        <taxon>Fungi</taxon>
        <taxon>Dikarya</taxon>
        <taxon>Basidiomycota</taxon>
        <taxon>Ustilaginomycotina</taxon>
        <taxon>Ustilaginomycetes</taxon>
        <taxon>Ustilaginales</taxon>
        <taxon>Ustilaginaceae</taxon>
        <taxon>Moesziomyces</taxon>
    </lineage>
</organism>
<evidence type="ECO:0000313" key="2">
    <source>
        <dbReference type="EMBL" id="ETS62378.1"/>
    </source>
</evidence>
<feature type="compositionally biased region" description="Low complexity" evidence="1">
    <location>
        <begin position="1"/>
        <end position="10"/>
    </location>
</feature>